<organism evidence="2 3">
    <name type="scientific">Dongia sedimenti</name>
    <dbReference type="NCBI Taxonomy" id="3064282"/>
    <lineage>
        <taxon>Bacteria</taxon>
        <taxon>Pseudomonadati</taxon>
        <taxon>Pseudomonadota</taxon>
        <taxon>Alphaproteobacteria</taxon>
        <taxon>Rhodospirillales</taxon>
        <taxon>Dongiaceae</taxon>
        <taxon>Dongia</taxon>
    </lineage>
</organism>
<keyword evidence="3" id="KW-1185">Reference proteome</keyword>
<keyword evidence="1" id="KW-0732">Signal</keyword>
<dbReference type="InterPro" id="IPR011990">
    <property type="entry name" value="TPR-like_helical_dom_sf"/>
</dbReference>
<proteinExistence type="predicted"/>
<dbReference type="EMBL" id="JAUYVI010000004">
    <property type="protein sequence ID" value="MDQ7248727.1"/>
    <property type="molecule type" value="Genomic_DNA"/>
</dbReference>
<gene>
    <name evidence="2" type="ORF">Q8A70_13670</name>
</gene>
<reference evidence="3" key="1">
    <citation type="submission" date="2023-08" db="EMBL/GenBank/DDBJ databases">
        <title>Rhodospirillaceae gen. nov., a novel taxon isolated from the Yangtze River Yuezi River estuary sludge.</title>
        <authorList>
            <person name="Ruan L."/>
        </authorList>
    </citation>
    <scope>NUCLEOTIDE SEQUENCE [LARGE SCALE GENOMIC DNA]</scope>
    <source>
        <strain evidence="3">R-7</strain>
    </source>
</reference>
<feature type="chain" id="PRO_5045566673" evidence="1">
    <location>
        <begin position="25"/>
        <end position="224"/>
    </location>
</feature>
<comment type="caution">
    <text evidence="2">The sequence shown here is derived from an EMBL/GenBank/DDBJ whole genome shotgun (WGS) entry which is preliminary data.</text>
</comment>
<dbReference type="PANTHER" id="PTHR11102:SF160">
    <property type="entry name" value="ERAD-ASSOCIATED E3 UBIQUITIN-PROTEIN LIGASE COMPONENT HRD3"/>
    <property type="match status" value="1"/>
</dbReference>
<feature type="signal peptide" evidence="1">
    <location>
        <begin position="1"/>
        <end position="24"/>
    </location>
</feature>
<accession>A0ABU0YNC8</accession>
<dbReference type="InterPro" id="IPR006597">
    <property type="entry name" value="Sel1-like"/>
</dbReference>
<dbReference type="RefSeq" id="WP_379956211.1">
    <property type="nucleotide sequence ID" value="NZ_JAUYVI010000004.1"/>
</dbReference>
<dbReference type="InterPro" id="IPR050767">
    <property type="entry name" value="Sel1_AlgK"/>
</dbReference>
<evidence type="ECO:0000256" key="1">
    <source>
        <dbReference type="SAM" id="SignalP"/>
    </source>
</evidence>
<dbReference type="SUPFAM" id="SSF81901">
    <property type="entry name" value="HCP-like"/>
    <property type="match status" value="1"/>
</dbReference>
<protein>
    <submittedName>
        <fullName evidence="2">Tetratricopeptide repeat protein</fullName>
    </submittedName>
</protein>
<sequence>MRPLLFGALLAGVLGLSSLHAAQAEDLRDEPLAEVQQLADAGRADAQRELGIRYGQGTGLTQDMRSARSWASKAASQGDPWAMRIMGLIYLNGLGVEADRWRAVDYFKRSADAGDLYAQFNLAVIYYEGTLTKQSYEKALTWYKRAADQGNTRAQHNLGLMLANGIGTELDRVEAYKWFELSGSGDAVAAITEMQEIAPRMTKTEIAQAQERAELWRANMEWVP</sequence>
<dbReference type="Gene3D" id="1.25.40.10">
    <property type="entry name" value="Tetratricopeptide repeat domain"/>
    <property type="match status" value="1"/>
</dbReference>
<dbReference type="SMART" id="SM00671">
    <property type="entry name" value="SEL1"/>
    <property type="match status" value="4"/>
</dbReference>
<name>A0ABU0YNC8_9PROT</name>
<dbReference type="PANTHER" id="PTHR11102">
    <property type="entry name" value="SEL-1-LIKE PROTEIN"/>
    <property type="match status" value="1"/>
</dbReference>
<dbReference type="Pfam" id="PF08238">
    <property type="entry name" value="Sel1"/>
    <property type="match status" value="4"/>
</dbReference>
<dbReference type="Proteomes" id="UP001230156">
    <property type="component" value="Unassembled WGS sequence"/>
</dbReference>
<evidence type="ECO:0000313" key="3">
    <source>
        <dbReference type="Proteomes" id="UP001230156"/>
    </source>
</evidence>
<evidence type="ECO:0000313" key="2">
    <source>
        <dbReference type="EMBL" id="MDQ7248727.1"/>
    </source>
</evidence>